<protein>
    <submittedName>
        <fullName evidence="1">Uncharacterized protein</fullName>
    </submittedName>
</protein>
<keyword evidence="2" id="KW-1185">Reference proteome</keyword>
<organism evidence="1 2">
    <name type="scientific">Dermacentor silvarum</name>
    <name type="common">Tick</name>
    <dbReference type="NCBI Taxonomy" id="543639"/>
    <lineage>
        <taxon>Eukaryota</taxon>
        <taxon>Metazoa</taxon>
        <taxon>Ecdysozoa</taxon>
        <taxon>Arthropoda</taxon>
        <taxon>Chelicerata</taxon>
        <taxon>Arachnida</taxon>
        <taxon>Acari</taxon>
        <taxon>Parasitiformes</taxon>
        <taxon>Ixodida</taxon>
        <taxon>Ixodoidea</taxon>
        <taxon>Ixodidae</taxon>
        <taxon>Rhipicephalinae</taxon>
        <taxon>Dermacentor</taxon>
    </lineage>
</organism>
<name>A0ACB8E2V6_DERSI</name>
<evidence type="ECO:0000313" key="2">
    <source>
        <dbReference type="Proteomes" id="UP000821865"/>
    </source>
</evidence>
<dbReference type="EMBL" id="CM023470">
    <property type="protein sequence ID" value="KAH7980840.1"/>
    <property type="molecule type" value="Genomic_DNA"/>
</dbReference>
<reference evidence="1" key="1">
    <citation type="submission" date="2020-05" db="EMBL/GenBank/DDBJ databases">
        <title>Large-scale comparative analyses of tick genomes elucidate their genetic diversity and vector capacities.</title>
        <authorList>
            <person name="Jia N."/>
            <person name="Wang J."/>
            <person name="Shi W."/>
            <person name="Du L."/>
            <person name="Sun Y."/>
            <person name="Zhan W."/>
            <person name="Jiang J."/>
            <person name="Wang Q."/>
            <person name="Zhang B."/>
            <person name="Ji P."/>
            <person name="Sakyi L.B."/>
            <person name="Cui X."/>
            <person name="Yuan T."/>
            <person name="Jiang B."/>
            <person name="Yang W."/>
            <person name="Lam T.T.-Y."/>
            <person name="Chang Q."/>
            <person name="Ding S."/>
            <person name="Wang X."/>
            <person name="Zhu J."/>
            <person name="Ruan X."/>
            <person name="Zhao L."/>
            <person name="Wei J."/>
            <person name="Que T."/>
            <person name="Du C."/>
            <person name="Cheng J."/>
            <person name="Dai P."/>
            <person name="Han X."/>
            <person name="Huang E."/>
            <person name="Gao Y."/>
            <person name="Liu J."/>
            <person name="Shao H."/>
            <person name="Ye R."/>
            <person name="Li L."/>
            <person name="Wei W."/>
            <person name="Wang X."/>
            <person name="Wang C."/>
            <person name="Yang T."/>
            <person name="Huo Q."/>
            <person name="Li W."/>
            <person name="Guo W."/>
            <person name="Chen H."/>
            <person name="Zhou L."/>
            <person name="Ni X."/>
            <person name="Tian J."/>
            <person name="Zhou Y."/>
            <person name="Sheng Y."/>
            <person name="Liu T."/>
            <person name="Pan Y."/>
            <person name="Xia L."/>
            <person name="Li J."/>
            <person name="Zhao F."/>
            <person name="Cao W."/>
        </authorList>
    </citation>
    <scope>NUCLEOTIDE SEQUENCE</scope>
    <source>
        <strain evidence="1">Dsil-2018</strain>
    </source>
</reference>
<evidence type="ECO:0000313" key="1">
    <source>
        <dbReference type="EMBL" id="KAH7980840.1"/>
    </source>
</evidence>
<comment type="caution">
    <text evidence="1">The sequence shown here is derived from an EMBL/GenBank/DDBJ whole genome shotgun (WGS) entry which is preliminary data.</text>
</comment>
<sequence>MSNLSADVITEVRDLIAARTSEASYTTRKQALIKQTSISEQKRLEQFLAVEELSDRTPTQFLRHTQSLLGNKTNTVNTSLLRQIFLSRLPVKVRLILSAAEDLGLYKLAALVDKIMEVPASSNSTMNVHSTGNHAVSWPPLSGDHYMSLLTLSRYPAHVWVALADELTHSGSYSRICVPLAEPDLPGLTVILASVTACPQELDCSDIWHFKNALLISLFDAVATSYVSSLRVIVPNDPGAKGVLFCKMLKKVGNLRCMDLVCRELFSRKVFRAVALNSSIDRLIISIVDPVYLRTAEALSYMLAHNESLTEVSVYTAKNCFGESAARGIARALSQNRRITHLSLPFTFRTDSSDSFAILEALRNNHRDLHRAIHFAIHPTADRLCAEAFELLCGSPVFGRQLVAVGGAPQAEVTRILNSARNYLLDNYLVIAGVVRQNVVRCHPSSAATQADALTNDCSRAIARYLKVSDVILN</sequence>
<accession>A0ACB8E2V6</accession>
<dbReference type="Proteomes" id="UP000821865">
    <property type="component" value="Chromosome 1"/>
</dbReference>
<proteinExistence type="predicted"/>
<gene>
    <name evidence="1" type="ORF">HPB49_019584</name>
</gene>